<evidence type="ECO:0000313" key="1">
    <source>
        <dbReference type="EMBL" id="MEQ2387012.1"/>
    </source>
</evidence>
<comment type="caution">
    <text evidence="1">The sequence shown here is derived from an EMBL/GenBank/DDBJ whole genome shotgun (WGS) entry which is preliminary data.</text>
</comment>
<gene>
    <name evidence="1" type="ORF">WMO20_13935</name>
</gene>
<organism evidence="1 2">
    <name type="scientific">Faecalibacterium intestinale</name>
    <dbReference type="NCBI Taxonomy" id="3133155"/>
    <lineage>
        <taxon>Bacteria</taxon>
        <taxon>Bacillati</taxon>
        <taxon>Bacillota</taxon>
        <taxon>Clostridia</taxon>
        <taxon>Eubacteriales</taxon>
        <taxon>Oscillospiraceae</taxon>
        <taxon>Faecalibacterium</taxon>
    </lineage>
</organism>
<feature type="non-terminal residue" evidence="1">
    <location>
        <position position="258"/>
    </location>
</feature>
<dbReference type="RefSeq" id="WP_349187258.1">
    <property type="nucleotide sequence ID" value="NZ_JBBMEN010000040.1"/>
</dbReference>
<keyword evidence="2" id="KW-1185">Reference proteome</keyword>
<dbReference type="EMBL" id="JBBMEN010000040">
    <property type="protein sequence ID" value="MEQ2387012.1"/>
    <property type="molecule type" value="Genomic_DNA"/>
</dbReference>
<accession>A0ABV1C631</accession>
<name>A0ABV1C631_9FIRM</name>
<proteinExistence type="predicted"/>
<dbReference type="Gene3D" id="3.40.50.1110">
    <property type="entry name" value="SGNH hydrolase"/>
    <property type="match status" value="1"/>
</dbReference>
<sequence>MKSETFTISLEKGAQDSIPFYSPSQLFGFVDEAAHNAQPELNIFELNSGFHVPYWYASEEITKIQQDENGCFLDSDALVQSLWEKDGAVQPPQRFVPLCFKAAVPRAGNYRVKLTLTARAEEEQLLIFHGCRHLAWKGSLRQGAVLSICFTVSVSPIIPNGKDRPFEKNALDIAVVGHCPALDFLSVVPIEVPTVYLAGDSTMADYGAEYPYHPAACYGGWGQALDLYLDGSVEFPIVKDTTPNMMNPRLYTTSYNKP</sequence>
<reference evidence="1 2" key="1">
    <citation type="submission" date="2024-03" db="EMBL/GenBank/DDBJ databases">
        <title>Human intestinal bacterial collection.</title>
        <authorList>
            <person name="Pauvert C."/>
            <person name="Hitch T.C.A."/>
            <person name="Clavel T."/>
        </authorList>
    </citation>
    <scope>NUCLEOTIDE SEQUENCE [LARGE SCALE GENOMIC DNA]</scope>
    <source>
        <strain evidence="1 2">CLA-AA-H281</strain>
    </source>
</reference>
<evidence type="ECO:0000313" key="2">
    <source>
        <dbReference type="Proteomes" id="UP001465119"/>
    </source>
</evidence>
<protein>
    <submittedName>
        <fullName evidence="1">Uncharacterized protein</fullName>
    </submittedName>
</protein>
<dbReference type="InterPro" id="IPR036514">
    <property type="entry name" value="SGNH_hydro_sf"/>
</dbReference>
<dbReference type="Proteomes" id="UP001465119">
    <property type="component" value="Unassembled WGS sequence"/>
</dbReference>